<dbReference type="Gene3D" id="3.30.420.10">
    <property type="entry name" value="Ribonuclease H-like superfamily/Ribonuclease H"/>
    <property type="match status" value="1"/>
</dbReference>
<accession>E9CQR9</accession>
<dbReference type="EMBL" id="GL636390">
    <property type="protein sequence ID" value="EFW11101.1"/>
    <property type="molecule type" value="Genomic_DNA"/>
</dbReference>
<dbReference type="AlphaFoldDB" id="E9CQR9"/>
<dbReference type="Pfam" id="PF00929">
    <property type="entry name" value="RNase_T"/>
    <property type="match status" value="1"/>
</dbReference>
<evidence type="ECO:0000313" key="5">
    <source>
        <dbReference type="Proteomes" id="UP000013568"/>
    </source>
</evidence>
<reference evidence="5" key="1">
    <citation type="journal article" date="2011" name="Genome Biol. Evol.">
        <title>Massive genomic decay in Serratia symbiotica, a recently evolved symbiont of aphids.</title>
        <authorList>
            <person name="Burke G.R."/>
            <person name="Moran N.A."/>
        </authorList>
    </citation>
    <scope>NUCLEOTIDE SEQUENCE [LARGE SCALE GENOMIC DNA]</scope>
    <source>
        <strain evidence="5">Tucson</strain>
    </source>
</reference>
<evidence type="ECO:0000313" key="4">
    <source>
        <dbReference type="EMBL" id="EFW11101.1"/>
    </source>
</evidence>
<organism evidence="4 5">
    <name type="scientific">Serratia symbiotica str. Tucson</name>
    <dbReference type="NCBI Taxonomy" id="914128"/>
    <lineage>
        <taxon>Bacteria</taxon>
        <taxon>Pseudomonadati</taxon>
        <taxon>Pseudomonadota</taxon>
        <taxon>Gammaproteobacteria</taxon>
        <taxon>Enterobacterales</taxon>
        <taxon>Yersiniaceae</taxon>
        <taxon>Serratia</taxon>
        <taxon>Serratia symbiotica</taxon>
    </lineage>
</organism>
<dbReference type="InterPro" id="IPR012337">
    <property type="entry name" value="RNaseH-like_sf"/>
</dbReference>
<protein>
    <submittedName>
        <fullName evidence="4">Putative exonuclease I</fullName>
    </submittedName>
</protein>
<dbReference type="RefSeq" id="WP_006710030.1">
    <property type="nucleotide sequence ID" value="NZ_GL636390.1"/>
</dbReference>
<keyword evidence="2 4" id="KW-0269">Exonuclease</keyword>
<proteinExistence type="predicted"/>
<evidence type="ECO:0000256" key="1">
    <source>
        <dbReference type="ARBA" id="ARBA00022722"/>
    </source>
</evidence>
<dbReference type="Proteomes" id="UP000013568">
    <property type="component" value="Unassembled WGS sequence"/>
</dbReference>
<dbReference type="HOGENOM" id="CLU_136511_0_0_6"/>
<gene>
    <name evidence="4" type="primary">sbcB</name>
    <name evidence="4" type="ORF">SSYM_0241</name>
</gene>
<sequence>MIDNRRQNTFYFHDYETFGKSPSMDRPAQFAGVRTDMDFNIIEEPLVIYCAPADDYLPEPEAVMITGITPQQARAKGVNEAEFARQIHQAFSMPGTCILGYNNIRFD</sequence>
<dbReference type="GO" id="GO:0003676">
    <property type="term" value="F:nucleic acid binding"/>
    <property type="evidence" value="ECO:0007669"/>
    <property type="project" value="InterPro"/>
</dbReference>
<name>E9CQR9_9GAMM</name>
<keyword evidence="1" id="KW-0540">Nuclease</keyword>
<evidence type="ECO:0000256" key="2">
    <source>
        <dbReference type="ARBA" id="ARBA00022839"/>
    </source>
</evidence>
<dbReference type="GO" id="GO:0006259">
    <property type="term" value="P:DNA metabolic process"/>
    <property type="evidence" value="ECO:0007669"/>
    <property type="project" value="UniProtKB-ARBA"/>
</dbReference>
<dbReference type="SUPFAM" id="SSF53098">
    <property type="entry name" value="Ribonuclease H-like"/>
    <property type="match status" value="1"/>
</dbReference>
<evidence type="ECO:0000259" key="3">
    <source>
        <dbReference type="Pfam" id="PF00929"/>
    </source>
</evidence>
<keyword evidence="5" id="KW-1185">Reference proteome</keyword>
<feature type="domain" description="Exonuclease" evidence="3">
    <location>
        <begin position="12"/>
        <end position="107"/>
    </location>
</feature>
<dbReference type="GO" id="GO:0004527">
    <property type="term" value="F:exonuclease activity"/>
    <property type="evidence" value="ECO:0007669"/>
    <property type="project" value="UniProtKB-KW"/>
</dbReference>
<feature type="non-terminal residue" evidence="4">
    <location>
        <position position="107"/>
    </location>
</feature>
<dbReference type="InterPro" id="IPR013520">
    <property type="entry name" value="Ribonucl_H"/>
</dbReference>
<keyword evidence="2 4" id="KW-0378">Hydrolase</keyword>
<dbReference type="InterPro" id="IPR036397">
    <property type="entry name" value="RNaseH_sf"/>
</dbReference>